<dbReference type="PROSITE" id="PS51278">
    <property type="entry name" value="GATASE_TYPE_2"/>
    <property type="match status" value="1"/>
</dbReference>
<dbReference type="InterPro" id="IPR006426">
    <property type="entry name" value="Asn_synth_AEB"/>
</dbReference>
<keyword evidence="4 8" id="KW-0547">Nucleotide-binding</keyword>
<evidence type="ECO:0000313" key="10">
    <source>
        <dbReference type="EMBL" id="TYP70293.1"/>
    </source>
</evidence>
<accession>A0A5S5BXD4</accession>
<keyword evidence="6" id="KW-0061">Asparagine biosynthesis</keyword>
<dbReference type="InterPro" id="IPR001962">
    <property type="entry name" value="Asn_synthase"/>
</dbReference>
<dbReference type="Gene3D" id="3.40.50.620">
    <property type="entry name" value="HUPs"/>
    <property type="match status" value="2"/>
</dbReference>
<dbReference type="PANTHER" id="PTHR43284">
    <property type="entry name" value="ASPARAGINE SYNTHETASE (GLUTAMINE-HYDROLYZING)"/>
    <property type="match status" value="1"/>
</dbReference>
<feature type="binding site" evidence="8">
    <location>
        <position position="100"/>
    </location>
    <ligand>
        <name>L-glutamine</name>
        <dbReference type="ChEBI" id="CHEBI:58359"/>
    </ligand>
</feature>
<evidence type="ECO:0000256" key="5">
    <source>
        <dbReference type="ARBA" id="ARBA00022840"/>
    </source>
</evidence>
<reference evidence="10 11" key="1">
    <citation type="submission" date="2019-07" db="EMBL/GenBank/DDBJ databases">
        <title>Genomic Encyclopedia of Type Strains, Phase III (KMG-III): the genomes of soil and plant-associated and newly described type strains.</title>
        <authorList>
            <person name="Whitman W."/>
        </authorList>
    </citation>
    <scope>NUCLEOTIDE SEQUENCE [LARGE SCALE GENOMIC DNA]</scope>
    <source>
        <strain evidence="10 11">BL24</strain>
    </source>
</reference>
<dbReference type="PIRSF" id="PIRSF001589">
    <property type="entry name" value="Asn_synthetase_glu-h"/>
    <property type="match status" value="1"/>
</dbReference>
<protein>
    <recommendedName>
        <fullName evidence="3">asparagine synthase (glutamine-hydrolyzing)</fullName>
        <ecNumber evidence="3">6.3.5.4</ecNumber>
    </recommendedName>
</protein>
<keyword evidence="6" id="KW-0028">Amino-acid biosynthesis</keyword>
<dbReference type="Pfam" id="PF00733">
    <property type="entry name" value="Asn_synthase"/>
    <property type="match status" value="1"/>
</dbReference>
<comment type="similarity">
    <text evidence="2">Belongs to the asparagine synthetase family.</text>
</comment>
<dbReference type="InterPro" id="IPR029055">
    <property type="entry name" value="Ntn_hydrolases_N"/>
</dbReference>
<sequence length="641" mass="73020">MSMIASIVQFDSDRVSQGDSEALTQALNRNPADRVDQWEQGRAFLSCHQQWITPESRAEQLPFFDERHGLAITADAILDNRLELCQRLGMDPGMLDKTTDSEIILMAHLKWGEDAPKYLVGDFAYLVWDSGHHTLFGARDLLGSRNLYYSRNSQRIAFCSIILPLLAMPGAQRALSEVWLADFLAIPSMVDSIDPSATAYHHIKQLPPGYRIKVTGTDVHTESFGTLIPEGELRYRSDEDYLEAFKEVFEDAVVSRARSYRGVGTALSGGLDSTSVASIAAPLLRKQGKSLHGYSMVPELGFTDWTPKNEMADETPFVQETIDFVGNIRENYLTASGKSPWTEVDALLDIFESPYKNFEGTFRIHDIYRQAAQDDVGVFLTGARGNYTISWGSAIDFYALLLKQMKWIRFYRELHVFRKQTKVGMKRILPVIGRQAFPSLQQEEEEPEMPSLIHPAFARRTDVLGRLRGYEVGLEPARNNVLEERQRYFTNLPVLNLQGTSGAKLSSRYKVWERDPTADARLVRFCLSVPYEQYVRGGIGRSLIRRATEGKLPDRVRLNQRIRGAQGVDWVYRMLPHWPSFVEEIRQICRDDTFDGILNLEGIQRAMERIGPTPRPELAVDPHMKLLMRSVIIYRFLKRVS</sequence>
<evidence type="ECO:0000256" key="3">
    <source>
        <dbReference type="ARBA" id="ARBA00012737"/>
    </source>
</evidence>
<evidence type="ECO:0000256" key="6">
    <source>
        <dbReference type="ARBA" id="ARBA00022888"/>
    </source>
</evidence>
<evidence type="ECO:0000256" key="1">
    <source>
        <dbReference type="ARBA" id="ARBA00005187"/>
    </source>
</evidence>
<evidence type="ECO:0000256" key="8">
    <source>
        <dbReference type="PIRSR" id="PIRSR001589-2"/>
    </source>
</evidence>
<dbReference type="GO" id="GO:0004066">
    <property type="term" value="F:asparagine synthase (glutamine-hydrolyzing) activity"/>
    <property type="evidence" value="ECO:0007669"/>
    <property type="project" value="UniProtKB-EC"/>
</dbReference>
<evidence type="ECO:0000256" key="4">
    <source>
        <dbReference type="ARBA" id="ARBA00022741"/>
    </source>
</evidence>
<dbReference type="InterPro" id="IPR014729">
    <property type="entry name" value="Rossmann-like_a/b/a_fold"/>
</dbReference>
<comment type="caution">
    <text evidence="10">The sequence shown here is derived from an EMBL/GenBank/DDBJ whole genome shotgun (WGS) entry which is preliminary data.</text>
</comment>
<evidence type="ECO:0000259" key="9">
    <source>
        <dbReference type="PROSITE" id="PS51278"/>
    </source>
</evidence>
<evidence type="ECO:0000313" key="11">
    <source>
        <dbReference type="Proteomes" id="UP000323257"/>
    </source>
</evidence>
<dbReference type="EC" id="6.3.5.4" evidence="3"/>
<evidence type="ECO:0000256" key="2">
    <source>
        <dbReference type="ARBA" id="ARBA00005752"/>
    </source>
</evidence>
<evidence type="ECO:0000256" key="7">
    <source>
        <dbReference type="ARBA" id="ARBA00048741"/>
    </source>
</evidence>
<dbReference type="Gene3D" id="3.60.20.10">
    <property type="entry name" value="Glutamine Phosphoribosylpyrophosphate, subunit 1, domain 1"/>
    <property type="match status" value="1"/>
</dbReference>
<feature type="domain" description="Glutamine amidotransferase type-2" evidence="9">
    <location>
        <begin position="1"/>
        <end position="217"/>
    </location>
</feature>
<dbReference type="Proteomes" id="UP000323257">
    <property type="component" value="Unassembled WGS sequence"/>
</dbReference>
<comment type="pathway">
    <text evidence="1">Amino-acid biosynthesis; L-asparagine biosynthesis; L-asparagine from L-aspartate (L-Gln route): step 1/1.</text>
</comment>
<dbReference type="PANTHER" id="PTHR43284:SF1">
    <property type="entry name" value="ASPARAGINE SYNTHETASE"/>
    <property type="match status" value="1"/>
</dbReference>
<dbReference type="SUPFAM" id="SSF52402">
    <property type="entry name" value="Adenine nucleotide alpha hydrolases-like"/>
    <property type="match status" value="1"/>
</dbReference>
<keyword evidence="5 8" id="KW-0067">ATP-binding</keyword>
<dbReference type="InterPro" id="IPR017932">
    <property type="entry name" value="GATase_2_dom"/>
</dbReference>
<dbReference type="GO" id="GO:0006529">
    <property type="term" value="P:asparagine biosynthetic process"/>
    <property type="evidence" value="ECO:0007669"/>
    <property type="project" value="UniProtKB-KW"/>
</dbReference>
<dbReference type="SUPFAM" id="SSF56235">
    <property type="entry name" value="N-terminal nucleophile aminohydrolases (Ntn hydrolases)"/>
    <property type="match status" value="1"/>
</dbReference>
<dbReference type="AlphaFoldDB" id="A0A5S5BXD4"/>
<keyword evidence="11" id="KW-1185">Reference proteome</keyword>
<dbReference type="InterPro" id="IPR051786">
    <property type="entry name" value="ASN_synthetase/amidase"/>
</dbReference>
<name>A0A5S5BXD4_9BACL</name>
<gene>
    <name evidence="10" type="ORF">BCM02_112274</name>
</gene>
<dbReference type="EMBL" id="VNHS01000012">
    <property type="protein sequence ID" value="TYP70293.1"/>
    <property type="molecule type" value="Genomic_DNA"/>
</dbReference>
<comment type="catalytic activity">
    <reaction evidence="7">
        <text>L-aspartate + L-glutamine + ATP + H2O = L-asparagine + L-glutamate + AMP + diphosphate + H(+)</text>
        <dbReference type="Rhea" id="RHEA:12228"/>
        <dbReference type="ChEBI" id="CHEBI:15377"/>
        <dbReference type="ChEBI" id="CHEBI:15378"/>
        <dbReference type="ChEBI" id="CHEBI:29985"/>
        <dbReference type="ChEBI" id="CHEBI:29991"/>
        <dbReference type="ChEBI" id="CHEBI:30616"/>
        <dbReference type="ChEBI" id="CHEBI:33019"/>
        <dbReference type="ChEBI" id="CHEBI:58048"/>
        <dbReference type="ChEBI" id="CHEBI:58359"/>
        <dbReference type="ChEBI" id="CHEBI:456215"/>
        <dbReference type="EC" id="6.3.5.4"/>
    </reaction>
</comment>
<dbReference type="GO" id="GO:0005524">
    <property type="term" value="F:ATP binding"/>
    <property type="evidence" value="ECO:0007669"/>
    <property type="project" value="UniProtKB-KW"/>
</dbReference>
<proteinExistence type="inferred from homology"/>
<dbReference type="Pfam" id="PF13537">
    <property type="entry name" value="GATase_7"/>
    <property type="match status" value="1"/>
</dbReference>
<organism evidence="10 11">
    <name type="scientific">Paenibacillus methanolicus</name>
    <dbReference type="NCBI Taxonomy" id="582686"/>
    <lineage>
        <taxon>Bacteria</taxon>
        <taxon>Bacillati</taxon>
        <taxon>Bacillota</taxon>
        <taxon>Bacilli</taxon>
        <taxon>Bacillales</taxon>
        <taxon>Paenibacillaceae</taxon>
        <taxon>Paenibacillus</taxon>
    </lineage>
</organism>